<name>A0A514D463_9VIRU</name>
<protein>
    <submittedName>
        <fullName evidence="1">Uncharacterized protein</fullName>
    </submittedName>
</protein>
<proteinExistence type="predicted"/>
<sequence>MSDLSRGLYCPLALDMAIRICRFANAEWMSLSMSNASRYQVSFGTSESLERQIPIWILDISDGSHVLIADMLTRLSPYHQEIILWCWGD</sequence>
<accession>A0A514D463</accession>
<reference evidence="1" key="1">
    <citation type="submission" date="2019-05" db="EMBL/GenBank/DDBJ databases">
        <title>Metatranscriptomic reconstruction reveals RNA viruses with the potential to shape carbon cycling in soil.</title>
        <authorList>
            <person name="Starr E.P."/>
            <person name="Nuccio E."/>
            <person name="Pett-Ridge J."/>
            <person name="Banfield J.F."/>
            <person name="Firestone M.K."/>
        </authorList>
    </citation>
    <scope>NUCLEOTIDE SEQUENCE</scope>
    <source>
        <strain evidence="1">H2_Rhizo_31_scaffold_1759</strain>
    </source>
</reference>
<gene>
    <name evidence="1" type="ORF">H2Rhizo311759_000002</name>
</gene>
<organism evidence="1">
    <name type="scientific">Leviviridae sp</name>
    <dbReference type="NCBI Taxonomy" id="2027243"/>
    <lineage>
        <taxon>Viruses</taxon>
        <taxon>Riboviria</taxon>
        <taxon>Orthornavirae</taxon>
        <taxon>Lenarviricota</taxon>
        <taxon>Leviviricetes</taxon>
        <taxon>Norzivirales</taxon>
        <taxon>Fiersviridae</taxon>
    </lineage>
</organism>
<dbReference type="EMBL" id="MN034068">
    <property type="protein sequence ID" value="QDH88415.1"/>
    <property type="molecule type" value="Genomic_RNA"/>
</dbReference>
<evidence type="ECO:0000313" key="1">
    <source>
        <dbReference type="EMBL" id="QDH88415.1"/>
    </source>
</evidence>